<evidence type="ECO:0000313" key="4">
    <source>
        <dbReference type="Proteomes" id="UP000018208"/>
    </source>
</evidence>
<reference evidence="3" key="2">
    <citation type="submission" date="2020-12" db="EMBL/GenBank/DDBJ databases">
        <title>New Spironucleus salmonicida genome in near-complete chromosomes.</title>
        <authorList>
            <person name="Xu F."/>
            <person name="Kurt Z."/>
            <person name="Jimenez-Gonzalez A."/>
            <person name="Astvaldsson A."/>
            <person name="Andersson J.O."/>
            <person name="Svard S.G."/>
        </authorList>
    </citation>
    <scope>NUCLEOTIDE SEQUENCE</scope>
    <source>
        <strain evidence="3">ATCC 50377</strain>
    </source>
</reference>
<reference evidence="2 3" key="1">
    <citation type="journal article" date="2014" name="PLoS Genet.">
        <title>The Genome of Spironucleus salmonicida Highlights a Fish Pathogen Adapted to Fluctuating Environments.</title>
        <authorList>
            <person name="Xu F."/>
            <person name="Jerlstrom-Hultqvist J."/>
            <person name="Einarsson E."/>
            <person name="Astvaldsson A."/>
            <person name="Svard S.G."/>
            <person name="Andersson J.O."/>
        </authorList>
    </citation>
    <scope>NUCLEOTIDE SEQUENCE</scope>
    <source>
        <strain evidence="3">ATCC 50377</strain>
    </source>
</reference>
<protein>
    <submittedName>
        <fullName evidence="2">4Fe-4S ferredoxin iron-sulfur binding domain protein</fullName>
    </submittedName>
</protein>
<evidence type="ECO:0000259" key="1">
    <source>
        <dbReference type="PROSITE" id="PS51379"/>
    </source>
</evidence>
<gene>
    <name evidence="2" type="ORF">SS50377_12391</name>
    <name evidence="3" type="ORF">SS50377_26893</name>
</gene>
<organism evidence="2">
    <name type="scientific">Spironucleus salmonicida</name>
    <dbReference type="NCBI Taxonomy" id="348837"/>
    <lineage>
        <taxon>Eukaryota</taxon>
        <taxon>Metamonada</taxon>
        <taxon>Diplomonadida</taxon>
        <taxon>Hexamitidae</taxon>
        <taxon>Hexamitinae</taxon>
        <taxon>Spironucleus</taxon>
    </lineage>
</organism>
<keyword evidence="4" id="KW-1185">Reference proteome</keyword>
<dbReference type="Pfam" id="PF13237">
    <property type="entry name" value="Fer4_10"/>
    <property type="match status" value="1"/>
</dbReference>
<dbReference type="VEuPathDB" id="GiardiaDB:SS50377_26893"/>
<proteinExistence type="predicted"/>
<dbReference type="EMBL" id="AUWU02000007">
    <property type="protein sequence ID" value="KAH0570609.1"/>
    <property type="molecule type" value="Genomic_DNA"/>
</dbReference>
<name>V6LS53_9EUKA</name>
<dbReference type="Proteomes" id="UP000018208">
    <property type="component" value="Unassembled WGS sequence"/>
</dbReference>
<evidence type="ECO:0000313" key="3">
    <source>
        <dbReference type="EMBL" id="KAH0570609.1"/>
    </source>
</evidence>
<feature type="domain" description="4Fe-4S ferredoxin-type" evidence="1">
    <location>
        <begin position="1"/>
        <end position="30"/>
    </location>
</feature>
<feature type="domain" description="4Fe-4S ferredoxin-type" evidence="1">
    <location>
        <begin position="34"/>
        <end position="60"/>
    </location>
</feature>
<dbReference type="InterPro" id="IPR017896">
    <property type="entry name" value="4Fe4S_Fe-S-bd"/>
</dbReference>
<dbReference type="Gene3D" id="3.30.70.20">
    <property type="match status" value="1"/>
</dbReference>
<sequence>MPHKIKASVCQGCQNCLTQCPADAISLVNESCFIDPDGCVDCGNCKAVCQNNAVLEAGEDE</sequence>
<accession>V6LS53</accession>
<dbReference type="PROSITE" id="PS51379">
    <property type="entry name" value="4FE4S_FER_2"/>
    <property type="match status" value="2"/>
</dbReference>
<dbReference type="EMBL" id="KI546040">
    <property type="protein sequence ID" value="EST47405.1"/>
    <property type="molecule type" value="Genomic_DNA"/>
</dbReference>
<dbReference type="SUPFAM" id="SSF54862">
    <property type="entry name" value="4Fe-4S ferredoxins"/>
    <property type="match status" value="1"/>
</dbReference>
<evidence type="ECO:0000313" key="2">
    <source>
        <dbReference type="EMBL" id="EST47405.1"/>
    </source>
</evidence>
<dbReference type="AlphaFoldDB" id="V6LS53"/>